<dbReference type="PANTHER" id="PTHR30537">
    <property type="entry name" value="HTH-TYPE TRANSCRIPTIONAL REGULATOR"/>
    <property type="match status" value="1"/>
</dbReference>
<dbReference type="SUPFAM" id="SSF46785">
    <property type="entry name" value="Winged helix' DNA-binding domain"/>
    <property type="match status" value="1"/>
</dbReference>
<dbReference type="Pfam" id="PF00126">
    <property type="entry name" value="HTH_1"/>
    <property type="match status" value="1"/>
</dbReference>
<reference evidence="7" key="1">
    <citation type="journal article" date="2019" name="Int. J. Syst. Evol. Microbiol.">
        <title>The Global Catalogue of Microorganisms (GCM) 10K type strain sequencing project: providing services to taxonomists for standard genome sequencing and annotation.</title>
        <authorList>
            <consortium name="The Broad Institute Genomics Platform"/>
            <consortium name="The Broad Institute Genome Sequencing Center for Infectious Disease"/>
            <person name="Wu L."/>
            <person name="Ma J."/>
        </authorList>
    </citation>
    <scope>NUCLEOTIDE SEQUENCE [LARGE SCALE GENOMIC DNA]</scope>
    <source>
        <strain evidence="7">KCTC 42424</strain>
    </source>
</reference>
<dbReference type="RefSeq" id="WP_376864933.1">
    <property type="nucleotide sequence ID" value="NZ_JBHRYB010000003.1"/>
</dbReference>
<accession>A0ABV7VQB1</accession>
<dbReference type="Gene3D" id="1.10.10.10">
    <property type="entry name" value="Winged helix-like DNA-binding domain superfamily/Winged helix DNA-binding domain"/>
    <property type="match status" value="1"/>
</dbReference>
<evidence type="ECO:0000259" key="5">
    <source>
        <dbReference type="PROSITE" id="PS50931"/>
    </source>
</evidence>
<proteinExistence type="inferred from homology"/>
<evidence type="ECO:0000313" key="6">
    <source>
        <dbReference type="EMBL" id="MFC3679277.1"/>
    </source>
</evidence>
<keyword evidence="4" id="KW-0804">Transcription</keyword>
<keyword evidence="7" id="KW-1185">Reference proteome</keyword>
<evidence type="ECO:0000256" key="3">
    <source>
        <dbReference type="ARBA" id="ARBA00023125"/>
    </source>
</evidence>
<dbReference type="SUPFAM" id="SSF53850">
    <property type="entry name" value="Periplasmic binding protein-like II"/>
    <property type="match status" value="1"/>
</dbReference>
<protein>
    <submittedName>
        <fullName evidence="6">LysR family transcriptional regulator</fullName>
    </submittedName>
</protein>
<gene>
    <name evidence="6" type="ORF">ACFOMG_04020</name>
</gene>
<name>A0ABV7VQB1_9GAMM</name>
<dbReference type="PROSITE" id="PS50931">
    <property type="entry name" value="HTH_LYSR"/>
    <property type="match status" value="1"/>
</dbReference>
<evidence type="ECO:0000256" key="4">
    <source>
        <dbReference type="ARBA" id="ARBA00023163"/>
    </source>
</evidence>
<evidence type="ECO:0000256" key="1">
    <source>
        <dbReference type="ARBA" id="ARBA00009437"/>
    </source>
</evidence>
<organism evidence="6 7">
    <name type="scientific">Bacterioplanoides pacificum</name>
    <dbReference type="NCBI Taxonomy" id="1171596"/>
    <lineage>
        <taxon>Bacteria</taxon>
        <taxon>Pseudomonadati</taxon>
        <taxon>Pseudomonadota</taxon>
        <taxon>Gammaproteobacteria</taxon>
        <taxon>Oceanospirillales</taxon>
        <taxon>Oceanospirillaceae</taxon>
        <taxon>Bacterioplanoides</taxon>
    </lineage>
</organism>
<dbReference type="InterPro" id="IPR036388">
    <property type="entry name" value="WH-like_DNA-bd_sf"/>
</dbReference>
<dbReference type="Gene3D" id="3.40.190.290">
    <property type="match status" value="1"/>
</dbReference>
<comment type="similarity">
    <text evidence="1">Belongs to the LysR transcriptional regulatory family.</text>
</comment>
<dbReference type="InterPro" id="IPR005119">
    <property type="entry name" value="LysR_subst-bd"/>
</dbReference>
<dbReference type="InterPro" id="IPR058163">
    <property type="entry name" value="LysR-type_TF_proteobact-type"/>
</dbReference>
<feature type="domain" description="HTH lysR-type" evidence="5">
    <location>
        <begin position="4"/>
        <end position="61"/>
    </location>
</feature>
<comment type="caution">
    <text evidence="6">The sequence shown here is derived from an EMBL/GenBank/DDBJ whole genome shotgun (WGS) entry which is preliminary data.</text>
</comment>
<dbReference type="EMBL" id="JBHRYB010000003">
    <property type="protein sequence ID" value="MFC3679277.1"/>
    <property type="molecule type" value="Genomic_DNA"/>
</dbReference>
<sequence length="298" mass="33581">MNQLNWDDIRIAYAVADAGSLSAAGKRLGLTHSTVLRRVNQLEQQLQQRLFIRHQRGYRLTEAGHVLLEQGKPLVADMQRLQNNLMMLGNTPSGRIRISTVADFSQFLAPLIAGFRQEYPQIRVETLATDETLSLSGGDIHAAIRIGPEPTEPDLVARRLVNVGLNFYAAGSYLDRHGELPRSINEVGRHLWVLPTGEKRLIPAIELLYERLDPEQIVFQSNSFNDIYYAVKEGVGIGPFESLHRPALSREGLNPVEIGLNFAGEQMWLVYHKDMRNSARIRVLQEYLLRALPELAGQ</sequence>
<keyword evidence="3" id="KW-0238">DNA-binding</keyword>
<evidence type="ECO:0000313" key="7">
    <source>
        <dbReference type="Proteomes" id="UP001595722"/>
    </source>
</evidence>
<dbReference type="Pfam" id="PF03466">
    <property type="entry name" value="LysR_substrate"/>
    <property type="match status" value="1"/>
</dbReference>
<dbReference type="Proteomes" id="UP001595722">
    <property type="component" value="Unassembled WGS sequence"/>
</dbReference>
<evidence type="ECO:0000256" key="2">
    <source>
        <dbReference type="ARBA" id="ARBA00023015"/>
    </source>
</evidence>
<keyword evidence="2" id="KW-0805">Transcription regulation</keyword>
<dbReference type="InterPro" id="IPR000847">
    <property type="entry name" value="LysR_HTH_N"/>
</dbReference>
<dbReference type="PANTHER" id="PTHR30537:SF3">
    <property type="entry name" value="TRANSCRIPTIONAL REGULATORY PROTEIN"/>
    <property type="match status" value="1"/>
</dbReference>
<dbReference type="InterPro" id="IPR036390">
    <property type="entry name" value="WH_DNA-bd_sf"/>
</dbReference>